<dbReference type="RefSeq" id="WP_053222984.1">
    <property type="nucleotide sequence ID" value="NZ_JSVA01000008.1"/>
</dbReference>
<evidence type="ECO:0000313" key="3">
    <source>
        <dbReference type="Proteomes" id="UP000036908"/>
    </source>
</evidence>
<dbReference type="Pfam" id="PF00211">
    <property type="entry name" value="Guanylate_cyc"/>
    <property type="match status" value="1"/>
</dbReference>
<reference evidence="3" key="1">
    <citation type="submission" date="2014-11" db="EMBL/GenBank/DDBJ databases">
        <title>Genome sequencing of Roseivirga sp. D-25.</title>
        <authorList>
            <person name="Selvaratnam C."/>
            <person name="Thevarajoo S."/>
            <person name="Goh K.M."/>
            <person name="Eee R."/>
            <person name="Chan K.-G."/>
            <person name="Chong C.S."/>
        </authorList>
    </citation>
    <scope>NUCLEOTIDE SEQUENCE [LARGE SCALE GENOMIC DNA]</scope>
    <source>
        <strain evidence="3">D-25</strain>
    </source>
</reference>
<dbReference type="OrthoDB" id="9806704at2"/>
<dbReference type="InterPro" id="IPR001054">
    <property type="entry name" value="A/G_cyclase"/>
</dbReference>
<name>A0A0L8AL40_9BACT</name>
<dbReference type="Gene3D" id="3.30.70.1230">
    <property type="entry name" value="Nucleotide cyclase"/>
    <property type="match status" value="1"/>
</dbReference>
<comment type="caution">
    <text evidence="2">The sequence shown here is derived from an EMBL/GenBank/DDBJ whole genome shotgun (WGS) entry which is preliminary data.</text>
</comment>
<evidence type="ECO:0000259" key="1">
    <source>
        <dbReference type="PROSITE" id="PS50125"/>
    </source>
</evidence>
<dbReference type="AlphaFoldDB" id="A0A0L8AL40"/>
<keyword evidence="3" id="KW-1185">Reference proteome</keyword>
<accession>A0A0L8AL40</accession>
<dbReference type="CDD" id="cd07302">
    <property type="entry name" value="CHD"/>
    <property type="match status" value="1"/>
</dbReference>
<dbReference type="Proteomes" id="UP000036908">
    <property type="component" value="Unassembled WGS sequence"/>
</dbReference>
<proteinExistence type="predicted"/>
<dbReference type="GO" id="GO:0035556">
    <property type="term" value="P:intracellular signal transduction"/>
    <property type="evidence" value="ECO:0007669"/>
    <property type="project" value="InterPro"/>
</dbReference>
<dbReference type="GO" id="GO:0004016">
    <property type="term" value="F:adenylate cyclase activity"/>
    <property type="evidence" value="ECO:0007669"/>
    <property type="project" value="UniProtKB-ARBA"/>
</dbReference>
<organism evidence="2 3">
    <name type="scientific">Roseivirga seohaensis subsp. aquiponti</name>
    <dbReference type="NCBI Taxonomy" id="1566026"/>
    <lineage>
        <taxon>Bacteria</taxon>
        <taxon>Pseudomonadati</taxon>
        <taxon>Bacteroidota</taxon>
        <taxon>Cytophagia</taxon>
        <taxon>Cytophagales</taxon>
        <taxon>Roseivirgaceae</taxon>
        <taxon>Roseivirga</taxon>
    </lineage>
</organism>
<dbReference type="InterPro" id="IPR029787">
    <property type="entry name" value="Nucleotide_cyclase"/>
</dbReference>
<evidence type="ECO:0000313" key="2">
    <source>
        <dbReference type="EMBL" id="KOF03069.1"/>
    </source>
</evidence>
<dbReference type="PROSITE" id="PS50125">
    <property type="entry name" value="GUANYLATE_CYCLASE_2"/>
    <property type="match status" value="1"/>
</dbReference>
<dbReference type="EMBL" id="JSVA01000008">
    <property type="protein sequence ID" value="KOF03069.1"/>
    <property type="molecule type" value="Genomic_DNA"/>
</dbReference>
<feature type="domain" description="Guanylate cyclase" evidence="1">
    <location>
        <begin position="54"/>
        <end position="186"/>
    </location>
</feature>
<gene>
    <name evidence="2" type="ORF">OB69_06940</name>
</gene>
<dbReference type="SUPFAM" id="SSF55073">
    <property type="entry name" value="Nucleotide cyclase"/>
    <property type="match status" value="1"/>
</dbReference>
<dbReference type="PATRIC" id="fig|1566026.4.peg.3216"/>
<protein>
    <recommendedName>
        <fullName evidence="1">Guanylate cyclase domain-containing protein</fullName>
    </recommendedName>
</protein>
<sequence>MPVKPIIDEIEKEVIDVTQTSFEYLDTSVVPGMSDSGLTYERGIAKKGKKLQTCVLYVDIRNSVALQEKHQTQTMGRIYTAFTKAVLKLGRHHKGHTRNIIGDRVMVVFPEKNCFVNAVHCALSIHHVAEKIIDKKFAVDFKCGIGIDFGELRVIKVGIQRNGTENAENKGLVWVGYPANLASRLTDVANKSFEEDFFQVTRHPINPRAIKPLFSFDTFLGSTSNYDPNAPFYLNTVETVEMSVDEFANSIAHYDDGRLFTGGGKNIKFEKKKRTYKYPAILLSEAVYKGYKSANSKANDIVNNWWKEQSKPIQNVKGKVYGSNLTWKI</sequence>
<dbReference type="GO" id="GO:0009190">
    <property type="term" value="P:cyclic nucleotide biosynthetic process"/>
    <property type="evidence" value="ECO:0007669"/>
    <property type="project" value="InterPro"/>
</dbReference>